<organism evidence="7 8">
    <name type="scientific">Cryptosporangium aurantiacum</name>
    <dbReference type="NCBI Taxonomy" id="134849"/>
    <lineage>
        <taxon>Bacteria</taxon>
        <taxon>Bacillati</taxon>
        <taxon>Actinomycetota</taxon>
        <taxon>Actinomycetes</taxon>
        <taxon>Cryptosporangiales</taxon>
        <taxon>Cryptosporangiaceae</taxon>
        <taxon>Cryptosporangium</taxon>
    </lineage>
</organism>
<feature type="domain" description="Major facilitator superfamily (MFS) profile" evidence="6">
    <location>
        <begin position="14"/>
        <end position="403"/>
    </location>
</feature>
<evidence type="ECO:0000259" key="6">
    <source>
        <dbReference type="PROSITE" id="PS50850"/>
    </source>
</evidence>
<feature type="transmembrane region" description="Helical" evidence="5">
    <location>
        <begin position="322"/>
        <end position="341"/>
    </location>
</feature>
<dbReference type="InterPro" id="IPR051788">
    <property type="entry name" value="MFS_Transporter"/>
</dbReference>
<dbReference type="OrthoDB" id="9809599at2"/>
<dbReference type="InterPro" id="IPR036259">
    <property type="entry name" value="MFS_trans_sf"/>
</dbReference>
<dbReference type="Gene3D" id="1.20.1250.20">
    <property type="entry name" value="MFS general substrate transporter like domains"/>
    <property type="match status" value="2"/>
</dbReference>
<feature type="transmembrane region" description="Helical" evidence="5">
    <location>
        <begin position="176"/>
        <end position="197"/>
    </location>
</feature>
<accession>A0A1M7RMC4</accession>
<evidence type="ECO:0000256" key="4">
    <source>
        <dbReference type="ARBA" id="ARBA00023136"/>
    </source>
</evidence>
<evidence type="ECO:0000256" key="5">
    <source>
        <dbReference type="SAM" id="Phobius"/>
    </source>
</evidence>
<dbReference type="InterPro" id="IPR020846">
    <property type="entry name" value="MFS_dom"/>
</dbReference>
<evidence type="ECO:0000256" key="1">
    <source>
        <dbReference type="ARBA" id="ARBA00004651"/>
    </source>
</evidence>
<keyword evidence="3 5" id="KW-1133">Transmembrane helix</keyword>
<protein>
    <submittedName>
        <fullName evidence="7">Cyanate permease</fullName>
    </submittedName>
</protein>
<dbReference type="SUPFAM" id="SSF103473">
    <property type="entry name" value="MFS general substrate transporter"/>
    <property type="match status" value="1"/>
</dbReference>
<proteinExistence type="predicted"/>
<dbReference type="PANTHER" id="PTHR23514:SF13">
    <property type="entry name" value="INNER MEMBRANE PROTEIN YBJJ"/>
    <property type="match status" value="1"/>
</dbReference>
<feature type="transmembrane region" description="Helical" evidence="5">
    <location>
        <begin position="378"/>
        <end position="399"/>
    </location>
</feature>
<feature type="transmembrane region" description="Helical" evidence="5">
    <location>
        <begin position="265"/>
        <end position="286"/>
    </location>
</feature>
<evidence type="ECO:0000256" key="2">
    <source>
        <dbReference type="ARBA" id="ARBA00022692"/>
    </source>
</evidence>
<dbReference type="Proteomes" id="UP000184440">
    <property type="component" value="Unassembled WGS sequence"/>
</dbReference>
<feature type="transmembrane region" description="Helical" evidence="5">
    <location>
        <begin position="145"/>
        <end position="164"/>
    </location>
</feature>
<feature type="transmembrane region" description="Helical" evidence="5">
    <location>
        <begin position="58"/>
        <end position="79"/>
    </location>
</feature>
<gene>
    <name evidence="7" type="ORF">SAMN05443668_12268</name>
</gene>
<feature type="transmembrane region" description="Helical" evidence="5">
    <location>
        <begin position="86"/>
        <end position="106"/>
    </location>
</feature>
<dbReference type="Pfam" id="PF07690">
    <property type="entry name" value="MFS_1"/>
    <property type="match status" value="1"/>
</dbReference>
<feature type="transmembrane region" description="Helical" evidence="5">
    <location>
        <begin position="298"/>
        <end position="316"/>
    </location>
</feature>
<dbReference type="AlphaFoldDB" id="A0A1M7RMC4"/>
<feature type="transmembrane region" description="Helical" evidence="5">
    <location>
        <begin position="21"/>
        <end position="38"/>
    </location>
</feature>
<keyword evidence="4 5" id="KW-0472">Membrane</keyword>
<name>A0A1M7RMC4_9ACTN</name>
<dbReference type="GO" id="GO:0005886">
    <property type="term" value="C:plasma membrane"/>
    <property type="evidence" value="ECO:0007669"/>
    <property type="project" value="UniProtKB-SubCell"/>
</dbReference>
<dbReference type="PANTHER" id="PTHR23514">
    <property type="entry name" value="BYPASS OF STOP CODON PROTEIN 6"/>
    <property type="match status" value="1"/>
</dbReference>
<feature type="transmembrane region" description="Helical" evidence="5">
    <location>
        <begin position="112"/>
        <end position="133"/>
    </location>
</feature>
<sequence length="403" mass="40284">MSVDAQAVSALPRATVVAWRNAVFAVFAINGVALATWMSRVPAVRDSLGATTAEMGWIVFAIAAGSIVGLTSASHLLAWAGSRRTIAGSVIVGAAGLAIVGLGASAAGHGALVVLGLALLGGGMGMCDVAMNVEGAAAERALGRTVMPLFHAAFSGGTIAGAGLGALAEWGDLSTAAHFGAVAVLSMVAVVLSVRFLHLDALGAATASSDEPHLGWRDRLGLWTDRGTLLIGLIVLGMAFAEGSANDWLALAMVDGHSVDNSTGAVIYGVFVTAMTVGRIGGVFVLDRFGRVPVLRATTALAVAGLLIVIFVPSAAVATVGVVLWGLGASLGFPVGMSAAADDSRTATARVSVVATIGYFAFLVGPPVLGFLGDAVGLLRALLLVLALVALAGLASPAARERS</sequence>
<feature type="transmembrane region" description="Helical" evidence="5">
    <location>
        <begin position="227"/>
        <end position="245"/>
    </location>
</feature>
<dbReference type="EMBL" id="FRCS01000022">
    <property type="protein sequence ID" value="SHN47330.1"/>
    <property type="molecule type" value="Genomic_DNA"/>
</dbReference>
<feature type="transmembrane region" description="Helical" evidence="5">
    <location>
        <begin position="353"/>
        <end position="372"/>
    </location>
</feature>
<reference evidence="7 8" key="1">
    <citation type="submission" date="2016-11" db="EMBL/GenBank/DDBJ databases">
        <authorList>
            <person name="Jaros S."/>
            <person name="Januszkiewicz K."/>
            <person name="Wedrychowicz H."/>
        </authorList>
    </citation>
    <scope>NUCLEOTIDE SEQUENCE [LARGE SCALE GENOMIC DNA]</scope>
    <source>
        <strain evidence="7 8">DSM 46144</strain>
    </source>
</reference>
<evidence type="ECO:0000313" key="7">
    <source>
        <dbReference type="EMBL" id="SHN47330.1"/>
    </source>
</evidence>
<evidence type="ECO:0000256" key="3">
    <source>
        <dbReference type="ARBA" id="ARBA00022989"/>
    </source>
</evidence>
<dbReference type="PROSITE" id="PS50850">
    <property type="entry name" value="MFS"/>
    <property type="match status" value="1"/>
</dbReference>
<dbReference type="CDD" id="cd17393">
    <property type="entry name" value="MFS_MosC_like"/>
    <property type="match status" value="1"/>
</dbReference>
<dbReference type="STRING" id="134849.SAMN05443668_12268"/>
<evidence type="ECO:0000313" key="8">
    <source>
        <dbReference type="Proteomes" id="UP000184440"/>
    </source>
</evidence>
<dbReference type="InterPro" id="IPR011701">
    <property type="entry name" value="MFS"/>
</dbReference>
<keyword evidence="8" id="KW-1185">Reference proteome</keyword>
<comment type="subcellular location">
    <subcellularLocation>
        <location evidence="1">Cell membrane</location>
        <topology evidence="1">Multi-pass membrane protein</topology>
    </subcellularLocation>
</comment>
<keyword evidence="2 5" id="KW-0812">Transmembrane</keyword>
<dbReference type="GO" id="GO:0022857">
    <property type="term" value="F:transmembrane transporter activity"/>
    <property type="evidence" value="ECO:0007669"/>
    <property type="project" value="InterPro"/>
</dbReference>
<dbReference type="RefSeq" id="WP_073265074.1">
    <property type="nucleotide sequence ID" value="NZ_FRCS01000022.1"/>
</dbReference>